<evidence type="ECO:0000256" key="1">
    <source>
        <dbReference type="SAM" id="SignalP"/>
    </source>
</evidence>
<dbReference type="EMBL" id="SNZE01000031">
    <property type="protein sequence ID" value="TDR28905.1"/>
    <property type="molecule type" value="Genomic_DNA"/>
</dbReference>
<reference evidence="2 3" key="1">
    <citation type="submission" date="2019-03" db="EMBL/GenBank/DDBJ databases">
        <title>Genomic Encyclopedia of Type Strains, Phase IV (KMG-IV): sequencing the most valuable type-strain genomes for metagenomic binning, comparative biology and taxonomic classification.</title>
        <authorList>
            <person name="Goeker M."/>
        </authorList>
    </citation>
    <scope>NUCLEOTIDE SEQUENCE [LARGE SCALE GENOMIC DNA]</scope>
    <source>
        <strain evidence="2 3">DSM 102852</strain>
    </source>
</reference>
<gene>
    <name evidence="2" type="ORF">DFR44_1315</name>
</gene>
<sequence length="120" mass="13581">MKKSYIVTAIIACTVFSTNVFAKDAKCKVVLDSKTEFYGACSFQPRGNDGSFSLSNKNPRKLLLPDIKELWVRIEQKNVAELASVEPNDHFQRWGITLIRSTRDRACWENSNGDISICAY</sequence>
<dbReference type="Proteomes" id="UP000294480">
    <property type="component" value="Unassembled WGS sequence"/>
</dbReference>
<organism evidence="2 3">
    <name type="scientific">Hydromonas duriensis</name>
    <dbReference type="NCBI Taxonomy" id="1527608"/>
    <lineage>
        <taxon>Bacteria</taxon>
        <taxon>Pseudomonadati</taxon>
        <taxon>Pseudomonadota</taxon>
        <taxon>Betaproteobacteria</taxon>
        <taxon>Burkholderiales</taxon>
        <taxon>Burkholderiaceae</taxon>
        <taxon>Hydromonas</taxon>
    </lineage>
</organism>
<proteinExistence type="predicted"/>
<feature type="chain" id="PRO_5020524881" evidence="1">
    <location>
        <begin position="23"/>
        <end position="120"/>
    </location>
</feature>
<accession>A0A4R6Y0S4</accession>
<name>A0A4R6Y0S4_9BURK</name>
<comment type="caution">
    <text evidence="2">The sequence shown here is derived from an EMBL/GenBank/DDBJ whole genome shotgun (WGS) entry which is preliminary data.</text>
</comment>
<evidence type="ECO:0000313" key="2">
    <source>
        <dbReference type="EMBL" id="TDR28905.1"/>
    </source>
</evidence>
<evidence type="ECO:0000313" key="3">
    <source>
        <dbReference type="Proteomes" id="UP000294480"/>
    </source>
</evidence>
<dbReference type="RefSeq" id="WP_133621461.1">
    <property type="nucleotide sequence ID" value="NZ_SNZE01000031.1"/>
</dbReference>
<protein>
    <submittedName>
        <fullName evidence="2">Uncharacterized protein</fullName>
    </submittedName>
</protein>
<keyword evidence="1" id="KW-0732">Signal</keyword>
<feature type="signal peptide" evidence="1">
    <location>
        <begin position="1"/>
        <end position="22"/>
    </location>
</feature>
<keyword evidence="3" id="KW-1185">Reference proteome</keyword>
<dbReference type="AlphaFoldDB" id="A0A4R6Y0S4"/>
<dbReference type="OrthoDB" id="8613937at2"/>